<name>A0ACA9NQB3_9GLOM</name>
<dbReference type="EMBL" id="CAJVPT010024261">
    <property type="protein sequence ID" value="CAG8669558.1"/>
    <property type="molecule type" value="Genomic_DNA"/>
</dbReference>
<sequence>MGACATWIGPHPHRQHSAMSLYEDRALQSSQSGIYPLFRLKNIADESPESATHNHLFGQSRLPNEVLITIIQFVHAKRELYALCLTNRFAREIATPILYLHYFANSQLARSFNDLDVVLQHPQFGHIVNTLRISLPSNSCPCIREYGLAPCSCTIRDEELGGVLINLPNLKSLDIDCDLCPPQGSHRHQYLLHLKTRVLQAVRFKCNCSRIGDVEMSKMLGSPSMDSVTSLDWNITKAHREDCDYLTSSLKHTSILSKLEELHHNGSRYDDSLWRYRQIRRLDGSYLCNWKALLNGGILHRGDISLTHLSLCSFFIKELAQLIEQDPNPLRNLRHIGTFAYFMDGPGLLEYLRQYTRLSKLVSFDVHVGSYVLLTDMEEFLDRYSIHLLTWFPDDDLIRDWGVLYEKCITDGCTENAAALIGHPED</sequence>
<organism evidence="1 2">
    <name type="scientific">Acaulospora colombiana</name>
    <dbReference type="NCBI Taxonomy" id="27376"/>
    <lineage>
        <taxon>Eukaryota</taxon>
        <taxon>Fungi</taxon>
        <taxon>Fungi incertae sedis</taxon>
        <taxon>Mucoromycota</taxon>
        <taxon>Glomeromycotina</taxon>
        <taxon>Glomeromycetes</taxon>
        <taxon>Diversisporales</taxon>
        <taxon>Acaulosporaceae</taxon>
        <taxon>Acaulospora</taxon>
    </lineage>
</organism>
<accession>A0ACA9NQB3</accession>
<evidence type="ECO:0000313" key="1">
    <source>
        <dbReference type="EMBL" id="CAG8669558.1"/>
    </source>
</evidence>
<evidence type="ECO:0000313" key="2">
    <source>
        <dbReference type="Proteomes" id="UP000789525"/>
    </source>
</evidence>
<gene>
    <name evidence="1" type="ORF">ACOLOM_LOCUS8896</name>
</gene>
<comment type="caution">
    <text evidence="1">The sequence shown here is derived from an EMBL/GenBank/DDBJ whole genome shotgun (WGS) entry which is preliminary data.</text>
</comment>
<keyword evidence="2" id="KW-1185">Reference proteome</keyword>
<reference evidence="1" key="1">
    <citation type="submission" date="2021-06" db="EMBL/GenBank/DDBJ databases">
        <authorList>
            <person name="Kallberg Y."/>
            <person name="Tangrot J."/>
            <person name="Rosling A."/>
        </authorList>
    </citation>
    <scope>NUCLEOTIDE SEQUENCE</scope>
    <source>
        <strain evidence="1">CL356</strain>
    </source>
</reference>
<protein>
    <submittedName>
        <fullName evidence="1">12912_t:CDS:1</fullName>
    </submittedName>
</protein>
<proteinExistence type="predicted"/>
<dbReference type="Proteomes" id="UP000789525">
    <property type="component" value="Unassembled WGS sequence"/>
</dbReference>